<feature type="domain" description="YgjP-like metallopeptidase" evidence="1">
    <location>
        <begin position="6"/>
        <end position="159"/>
    </location>
</feature>
<dbReference type="Pfam" id="PF01863">
    <property type="entry name" value="YgjP-like"/>
    <property type="match status" value="1"/>
</dbReference>
<gene>
    <name evidence="2" type="ORF">FDF74_08240</name>
</gene>
<name>A0A6M0RBN0_9CLOT</name>
<dbReference type="InterPro" id="IPR053136">
    <property type="entry name" value="UTP_pyrophosphatase-like"/>
</dbReference>
<comment type="caution">
    <text evidence="2">The sequence shown here is derived from an EMBL/GenBank/DDBJ whole genome shotgun (WGS) entry which is preliminary data.</text>
</comment>
<dbReference type="RefSeq" id="WP_163249277.1">
    <property type="nucleotide sequence ID" value="NZ_SXDP01000005.1"/>
</dbReference>
<dbReference type="AlphaFoldDB" id="A0A6M0RBN0"/>
<dbReference type="Proteomes" id="UP000473885">
    <property type="component" value="Unassembled WGS sequence"/>
</dbReference>
<organism evidence="2 3">
    <name type="scientific">Clostridium niameyense</name>
    <dbReference type="NCBI Taxonomy" id="1622073"/>
    <lineage>
        <taxon>Bacteria</taxon>
        <taxon>Bacillati</taxon>
        <taxon>Bacillota</taxon>
        <taxon>Clostridia</taxon>
        <taxon>Eubacteriales</taxon>
        <taxon>Clostridiaceae</taxon>
        <taxon>Clostridium</taxon>
    </lineage>
</organism>
<reference evidence="2 3" key="1">
    <citation type="submission" date="2019-04" db="EMBL/GenBank/DDBJ databases">
        <title>Genome sequencing of Clostridium botulinum Groups I-IV and Clostridium butyricum.</title>
        <authorList>
            <person name="Brunt J."/>
            <person name="Van Vliet A.H.M."/>
            <person name="Stringer S.C."/>
            <person name="Carter A.T."/>
            <person name="Peck M.W."/>
        </authorList>
    </citation>
    <scope>NUCLEOTIDE SEQUENCE [LARGE SCALE GENOMIC DNA]</scope>
    <source>
        <strain evidence="2 3">IFR 18/094</strain>
    </source>
</reference>
<sequence length="168" mass="20289">MGDIKGYYYLGKLYPCEIKNKKSVYCDLELKKEKFYIYINEGILEKYKKDIINQSIEKFYKVKAYEILEQRTKYYGNKIGYLPNKITVKSQRTLWGSCSSKKNINYNYRLIMAPINIIDYIVVHELCHLKHMNHSKDFWNMVEGTIVNYKERRKWLKENGSKLFDYKT</sequence>
<keyword evidence="3" id="KW-1185">Reference proteome</keyword>
<evidence type="ECO:0000259" key="1">
    <source>
        <dbReference type="Pfam" id="PF01863"/>
    </source>
</evidence>
<proteinExistence type="predicted"/>
<protein>
    <submittedName>
        <fullName evidence="2">M48 family metallopeptidase</fullName>
    </submittedName>
</protein>
<dbReference type="InterPro" id="IPR002725">
    <property type="entry name" value="YgjP-like_metallopeptidase"/>
</dbReference>
<accession>A0A6M0RBN0</accession>
<dbReference type="CDD" id="cd07344">
    <property type="entry name" value="M48_yhfN_like"/>
    <property type="match status" value="1"/>
</dbReference>
<dbReference type="EMBL" id="SXDP01000005">
    <property type="protein sequence ID" value="NEZ47197.1"/>
    <property type="molecule type" value="Genomic_DNA"/>
</dbReference>
<dbReference type="PANTHER" id="PTHR30399:SF1">
    <property type="entry name" value="UTP PYROPHOSPHATASE"/>
    <property type="match status" value="1"/>
</dbReference>
<evidence type="ECO:0000313" key="2">
    <source>
        <dbReference type="EMBL" id="NEZ47197.1"/>
    </source>
</evidence>
<dbReference type="Gene3D" id="3.30.2010.10">
    <property type="entry name" value="Metalloproteases ('zincins'), catalytic domain"/>
    <property type="match status" value="1"/>
</dbReference>
<dbReference type="PANTHER" id="PTHR30399">
    <property type="entry name" value="UNCHARACTERIZED PROTEIN YGJP"/>
    <property type="match status" value="1"/>
</dbReference>
<evidence type="ECO:0000313" key="3">
    <source>
        <dbReference type="Proteomes" id="UP000473885"/>
    </source>
</evidence>